<organism evidence="1 2">
    <name type="scientific">Alteraurantiacibacter buctensis</name>
    <dbReference type="NCBI Taxonomy" id="1503981"/>
    <lineage>
        <taxon>Bacteria</taxon>
        <taxon>Pseudomonadati</taxon>
        <taxon>Pseudomonadota</taxon>
        <taxon>Alphaproteobacteria</taxon>
        <taxon>Sphingomonadales</taxon>
        <taxon>Erythrobacteraceae</taxon>
        <taxon>Alteraurantiacibacter</taxon>
    </lineage>
</organism>
<dbReference type="Proteomes" id="UP000466966">
    <property type="component" value="Unassembled WGS sequence"/>
</dbReference>
<dbReference type="Pfam" id="PF24175">
    <property type="entry name" value="SU10_adaptor"/>
    <property type="match status" value="1"/>
</dbReference>
<dbReference type="AlphaFoldDB" id="A0A844Z065"/>
<dbReference type="OrthoDB" id="7366738at2"/>
<evidence type="ECO:0000313" key="2">
    <source>
        <dbReference type="Proteomes" id="UP000466966"/>
    </source>
</evidence>
<comment type="caution">
    <text evidence="1">The sequence shown here is derived from an EMBL/GenBank/DDBJ whole genome shotgun (WGS) entry which is preliminary data.</text>
</comment>
<reference evidence="1 2" key="1">
    <citation type="submission" date="2019-12" db="EMBL/GenBank/DDBJ databases">
        <title>Genomic-based taxomic classification of the family Erythrobacteraceae.</title>
        <authorList>
            <person name="Xu L."/>
        </authorList>
    </citation>
    <scope>NUCLEOTIDE SEQUENCE [LARGE SCALE GENOMIC DNA]</scope>
    <source>
        <strain evidence="1 2">M0322</strain>
    </source>
</reference>
<keyword evidence="2" id="KW-1185">Reference proteome</keyword>
<name>A0A844Z065_9SPHN</name>
<sequence>MTITITLPEEIDIDSYGGLQAFLIRHLMLSDDTIERLPTLIRLGEVRLARVLDTPQMETTATILTTAGAQTVALPTDMEMPGQLRDSARGVIAATSIENVEAYGQDVGPPVVWARHGDTAVLGPVPDAEYTLALRYSTRLPFLNDNNTSNWLLSRHPDAYVWMCCAVICEHLDNMDSASGYLQQANAVIAEINARAVRSWLGHNLAPRVMVP</sequence>
<gene>
    <name evidence="1" type="ORF">GRI99_14665</name>
</gene>
<dbReference type="EMBL" id="WTYV01000006">
    <property type="protein sequence ID" value="MXO72872.1"/>
    <property type="molecule type" value="Genomic_DNA"/>
</dbReference>
<dbReference type="RefSeq" id="WP_160772803.1">
    <property type="nucleotide sequence ID" value="NZ_WTYV01000006.1"/>
</dbReference>
<dbReference type="InterPro" id="IPR056209">
    <property type="entry name" value="SU10_adaptor"/>
</dbReference>
<accession>A0A844Z065</accession>
<proteinExistence type="predicted"/>
<protein>
    <submittedName>
        <fullName evidence="1">Uncharacterized protein</fullName>
    </submittedName>
</protein>
<evidence type="ECO:0000313" key="1">
    <source>
        <dbReference type="EMBL" id="MXO72872.1"/>
    </source>
</evidence>